<sequence length="74" mass="8125">MLIEANRLGDMVAELIELSRLQGAERLHNVTDVDVDTIVSEAISRHKVAADNAEIEVRTDSSSGLHVLGTRPCW</sequence>
<dbReference type="InterPro" id="IPR036890">
    <property type="entry name" value="HATPase_C_sf"/>
</dbReference>
<comment type="caution">
    <text evidence="1">The sequence shown here is derived from an EMBL/GenBank/DDBJ whole genome shotgun (WGS) entry which is preliminary data.</text>
</comment>
<evidence type="ECO:0000313" key="1">
    <source>
        <dbReference type="EMBL" id="EUA86117.1"/>
    </source>
</evidence>
<dbReference type="GO" id="GO:0004673">
    <property type="term" value="F:protein histidine kinase activity"/>
    <property type="evidence" value="ECO:0007669"/>
    <property type="project" value="UniProtKB-EC"/>
</dbReference>
<keyword evidence="1" id="KW-0418">Kinase</keyword>
<keyword evidence="1" id="KW-0808">Transferase</keyword>
<gene>
    <name evidence="1" type="ORF">I551_7431</name>
</gene>
<reference evidence="1 2" key="1">
    <citation type="submission" date="2014-01" db="EMBL/GenBank/DDBJ databases">
        <authorList>
            <person name="Dobos K."/>
            <person name="Lenaerts A."/>
            <person name="Ordway D."/>
            <person name="DeGroote M.A."/>
            <person name="Parker T."/>
            <person name="Sizemore C."/>
            <person name="Tallon L.J."/>
            <person name="Sadzewicz L.K."/>
            <person name="Sengamalay N."/>
            <person name="Fraser C.M."/>
            <person name="Hine E."/>
            <person name="Shefchek K.A."/>
            <person name="Das S.P."/>
            <person name="Tettelin H."/>
        </authorList>
    </citation>
    <scope>NUCLEOTIDE SEQUENCE [LARGE SCALE GENOMIC DNA]</scope>
    <source>
        <strain evidence="1 2">Harvey</strain>
    </source>
</reference>
<dbReference type="EC" id="2.7.13.3" evidence="1"/>
<evidence type="ECO:0000313" key="2">
    <source>
        <dbReference type="Proteomes" id="UP000020681"/>
    </source>
</evidence>
<protein>
    <submittedName>
        <fullName evidence="1">Signal-transduction histidine kinase senX3 domain protein</fullName>
        <ecNumber evidence="1">2.7.13.3</ecNumber>
    </submittedName>
</protein>
<organism evidence="1 2">
    <name type="scientific">Mycobacterium ulcerans str. Harvey</name>
    <dbReference type="NCBI Taxonomy" id="1299332"/>
    <lineage>
        <taxon>Bacteria</taxon>
        <taxon>Bacillati</taxon>
        <taxon>Actinomycetota</taxon>
        <taxon>Actinomycetes</taxon>
        <taxon>Mycobacteriales</taxon>
        <taxon>Mycobacteriaceae</taxon>
        <taxon>Mycobacterium</taxon>
        <taxon>Mycobacterium ulcerans group</taxon>
    </lineage>
</organism>
<keyword evidence="2" id="KW-1185">Reference proteome</keyword>
<dbReference type="Gene3D" id="3.30.565.10">
    <property type="entry name" value="Histidine kinase-like ATPase, C-terminal domain"/>
    <property type="match status" value="1"/>
</dbReference>
<name>A0ABN0QN92_MYCUL</name>
<dbReference type="EMBL" id="JAOL01000182">
    <property type="protein sequence ID" value="EUA86117.1"/>
    <property type="molecule type" value="Genomic_DNA"/>
</dbReference>
<proteinExistence type="predicted"/>
<accession>A0ABN0QN92</accession>
<dbReference type="Proteomes" id="UP000020681">
    <property type="component" value="Unassembled WGS sequence"/>
</dbReference>